<dbReference type="InterPro" id="IPR050201">
    <property type="entry name" value="Bacterial_glucokinase"/>
</dbReference>
<dbReference type="AlphaFoldDB" id="W8SS46"/>
<evidence type="ECO:0000256" key="1">
    <source>
        <dbReference type="ARBA" id="ARBA00022679"/>
    </source>
</evidence>
<sequence length="316" mass="32897">MHDDSGLSLVADIGGTNTRVALARGPVIAPDSIRRFRNADHAGLATVLHAYLGAADVTPADIDGVCVAAAGPVRDGVAQLTNLDWRIDRDVLAQALTADKVAVLNDLQAQGHAIGHIASENLTAILPQPSHTEQAAKLVVGIGTGFNACPVFDTGAGRFVPPSEAGHVSLPASEAALLPLVLQLTDGHGHASVEEVLSGRGVSRLHRALHGREATPGDILAAMAQNEPEAVATGRLFVRVMGVVIGDLALSHLPFGGIYLIGGVTRHFLPWLGEMGFGDAFRDKGRFSGFMEQFGVTVVTDDYAALTGCASHLARL</sequence>
<dbReference type="GO" id="GO:0004340">
    <property type="term" value="F:glucokinase activity"/>
    <property type="evidence" value="ECO:0007669"/>
    <property type="project" value="UniProtKB-EC"/>
</dbReference>
<dbReference type="GO" id="GO:0005829">
    <property type="term" value="C:cytosol"/>
    <property type="evidence" value="ECO:0007669"/>
    <property type="project" value="TreeGrafter"/>
</dbReference>
<dbReference type="Gene3D" id="3.40.367.20">
    <property type="match status" value="1"/>
</dbReference>
<dbReference type="CDD" id="cd24008">
    <property type="entry name" value="ASKHA_NBD_GLK"/>
    <property type="match status" value="1"/>
</dbReference>
<dbReference type="eggNOG" id="COG0837">
    <property type="taxonomic scope" value="Bacteria"/>
</dbReference>
<keyword evidence="2 4" id="KW-0418">Kinase</keyword>
<dbReference type="InterPro" id="IPR003836">
    <property type="entry name" value="Glucokinase"/>
</dbReference>
<dbReference type="GO" id="GO:0006096">
    <property type="term" value="P:glycolytic process"/>
    <property type="evidence" value="ECO:0007669"/>
    <property type="project" value="InterPro"/>
</dbReference>
<dbReference type="PATRIC" id="fig|1294273.3.peg.3045"/>
<evidence type="ECO:0000256" key="2">
    <source>
        <dbReference type="ARBA" id="ARBA00022777"/>
    </source>
</evidence>
<gene>
    <name evidence="4" type="ORF">roselon_03084</name>
</gene>
<dbReference type="STRING" id="1294273.roselon_03084"/>
<accession>W8SS46</accession>
<reference evidence="4 5" key="1">
    <citation type="submission" date="2013-03" db="EMBL/GenBank/DDBJ databases">
        <authorList>
            <person name="Fiebig A."/>
            <person name="Goeker M."/>
            <person name="Klenk H.-P.P."/>
        </authorList>
    </citation>
    <scope>NUCLEOTIDE SEQUENCE [LARGE SCALE GENOMIC DNA]</scope>
    <source>
        <strain evidence="5">DSM 19469</strain>
    </source>
</reference>
<dbReference type="PANTHER" id="PTHR47690:SF1">
    <property type="entry name" value="GLUCOKINASE"/>
    <property type="match status" value="1"/>
</dbReference>
<comment type="similarity">
    <text evidence="3">Belongs to the bacterial glucokinase family.</text>
</comment>
<dbReference type="RefSeq" id="WP_025313025.1">
    <property type="nucleotide sequence ID" value="NZ_CP004372.1"/>
</dbReference>
<keyword evidence="1 4" id="KW-0808">Transferase</keyword>
<dbReference type="HOGENOM" id="CLU_042582_1_0_5"/>
<dbReference type="EC" id="2.7.1.2" evidence="4"/>
<proteinExistence type="inferred from homology"/>
<evidence type="ECO:0000256" key="3">
    <source>
        <dbReference type="RuleBase" id="RU004046"/>
    </source>
</evidence>
<organism evidence="4 5">
    <name type="scientific">Roseicyclus elongatus DSM 19469</name>
    <dbReference type="NCBI Taxonomy" id="1294273"/>
    <lineage>
        <taxon>Bacteria</taxon>
        <taxon>Pseudomonadati</taxon>
        <taxon>Pseudomonadota</taxon>
        <taxon>Alphaproteobacteria</taxon>
        <taxon>Rhodobacterales</taxon>
        <taxon>Roseobacteraceae</taxon>
        <taxon>Roseicyclus</taxon>
    </lineage>
</organism>
<dbReference type="KEGG" id="red:roselon_03084"/>
<protein>
    <submittedName>
        <fullName evidence="4">Glucokinase</fullName>
        <ecNumber evidence="4">2.7.1.2</ecNumber>
    </submittedName>
</protein>
<dbReference type="Pfam" id="PF02685">
    <property type="entry name" value="Glucokinase"/>
    <property type="match status" value="1"/>
</dbReference>
<name>W8SS46_9RHOB</name>
<dbReference type="OrthoDB" id="9800595at2"/>
<dbReference type="Proteomes" id="UP000019593">
    <property type="component" value="Chromosome"/>
</dbReference>
<evidence type="ECO:0000313" key="4">
    <source>
        <dbReference type="EMBL" id="AHM05355.1"/>
    </source>
</evidence>
<evidence type="ECO:0000313" key="5">
    <source>
        <dbReference type="Proteomes" id="UP000019593"/>
    </source>
</evidence>
<dbReference type="SUPFAM" id="SSF53067">
    <property type="entry name" value="Actin-like ATPase domain"/>
    <property type="match status" value="1"/>
</dbReference>
<dbReference type="InterPro" id="IPR043129">
    <property type="entry name" value="ATPase_NBD"/>
</dbReference>
<dbReference type="GO" id="GO:0005536">
    <property type="term" value="F:D-glucose binding"/>
    <property type="evidence" value="ECO:0007669"/>
    <property type="project" value="InterPro"/>
</dbReference>
<keyword evidence="5" id="KW-1185">Reference proteome</keyword>
<dbReference type="PANTHER" id="PTHR47690">
    <property type="entry name" value="GLUCOKINASE"/>
    <property type="match status" value="1"/>
</dbReference>
<dbReference type="GO" id="GO:0005524">
    <property type="term" value="F:ATP binding"/>
    <property type="evidence" value="ECO:0007669"/>
    <property type="project" value="InterPro"/>
</dbReference>
<dbReference type="Gene3D" id="3.30.420.40">
    <property type="match status" value="1"/>
</dbReference>
<dbReference type="EMBL" id="CP004372">
    <property type="protein sequence ID" value="AHM05355.1"/>
    <property type="molecule type" value="Genomic_DNA"/>
</dbReference>